<keyword evidence="3" id="KW-0597">Phosphoprotein</keyword>
<evidence type="ECO:0000256" key="3">
    <source>
        <dbReference type="ARBA" id="ARBA00022553"/>
    </source>
</evidence>
<accession>A0A382ZFA7</accession>
<evidence type="ECO:0000256" key="5">
    <source>
        <dbReference type="ARBA" id="ARBA00022777"/>
    </source>
</evidence>
<name>A0A382ZFA7_9ZZZZ</name>
<reference evidence="7" key="1">
    <citation type="submission" date="2018-05" db="EMBL/GenBank/DDBJ databases">
        <authorList>
            <person name="Lanie J.A."/>
            <person name="Ng W.-L."/>
            <person name="Kazmierczak K.M."/>
            <person name="Andrzejewski T.M."/>
            <person name="Davidsen T.M."/>
            <person name="Wayne K.J."/>
            <person name="Tettelin H."/>
            <person name="Glass J.I."/>
            <person name="Rusch D."/>
            <person name="Podicherti R."/>
            <person name="Tsui H.-C.T."/>
            <person name="Winkler M.E."/>
        </authorList>
    </citation>
    <scope>NUCLEOTIDE SEQUENCE</scope>
</reference>
<dbReference type="InterPro" id="IPR036890">
    <property type="entry name" value="HATPase_C_sf"/>
</dbReference>
<keyword evidence="4" id="KW-0808">Transferase</keyword>
<dbReference type="CDD" id="cd00082">
    <property type="entry name" value="HisKA"/>
    <property type="match status" value="1"/>
</dbReference>
<dbReference type="Gene3D" id="1.10.287.130">
    <property type="match status" value="1"/>
</dbReference>
<dbReference type="Pfam" id="PF02518">
    <property type="entry name" value="HATPase_c"/>
    <property type="match status" value="1"/>
</dbReference>
<feature type="domain" description="Histidine kinase" evidence="6">
    <location>
        <begin position="65"/>
        <end position="258"/>
    </location>
</feature>
<gene>
    <name evidence="7" type="ORF">METZ01_LOCUS446947</name>
</gene>
<organism evidence="7">
    <name type="scientific">marine metagenome</name>
    <dbReference type="NCBI Taxonomy" id="408172"/>
    <lineage>
        <taxon>unclassified sequences</taxon>
        <taxon>metagenomes</taxon>
        <taxon>ecological metagenomes</taxon>
    </lineage>
</organism>
<dbReference type="AlphaFoldDB" id="A0A382ZFA7"/>
<dbReference type="PANTHER" id="PTHR43047">
    <property type="entry name" value="TWO-COMPONENT HISTIDINE PROTEIN KINASE"/>
    <property type="match status" value="1"/>
</dbReference>
<dbReference type="InterPro" id="IPR036097">
    <property type="entry name" value="HisK_dim/P_sf"/>
</dbReference>
<dbReference type="InterPro" id="IPR003594">
    <property type="entry name" value="HATPase_dom"/>
</dbReference>
<dbReference type="PRINTS" id="PR00344">
    <property type="entry name" value="BCTRLSENSOR"/>
</dbReference>
<evidence type="ECO:0000256" key="1">
    <source>
        <dbReference type="ARBA" id="ARBA00000085"/>
    </source>
</evidence>
<dbReference type="PROSITE" id="PS50109">
    <property type="entry name" value="HIS_KIN"/>
    <property type="match status" value="1"/>
</dbReference>
<dbReference type="InterPro" id="IPR003661">
    <property type="entry name" value="HisK_dim/P_dom"/>
</dbReference>
<proteinExistence type="predicted"/>
<sequence>LKVYLDITLEEHRNKAAEIVGQGGEARLMVDKEELRVALADVVQAEAAQDVAETATRAKSDFLSKMSHEIRTPINGIVGSLDLLDPAELTALQAEDVNRAILSSNRLLGIINQILDFAKIEAAEIEYLSQPFDLGQTVEDVISVLAPQAQEKGLALRSEIGDGLALARLGDGQKIHQVLLNLVENGIKFTSQGSVELRVEQAPTGGAVRFQVQDTGVGIDKGQLEAVFESFVQLGQSNTSGTGLGLSICQEFVQGMGG</sequence>
<dbReference type="Gene3D" id="3.30.565.10">
    <property type="entry name" value="Histidine kinase-like ATPase, C-terminal domain"/>
    <property type="match status" value="1"/>
</dbReference>
<dbReference type="SUPFAM" id="SSF55874">
    <property type="entry name" value="ATPase domain of HSP90 chaperone/DNA topoisomerase II/histidine kinase"/>
    <property type="match status" value="1"/>
</dbReference>
<evidence type="ECO:0000313" key="7">
    <source>
        <dbReference type="EMBL" id="SVD94093.1"/>
    </source>
</evidence>
<dbReference type="SMART" id="SM00388">
    <property type="entry name" value="HisKA"/>
    <property type="match status" value="1"/>
</dbReference>
<keyword evidence="5" id="KW-0418">Kinase</keyword>
<evidence type="ECO:0000256" key="2">
    <source>
        <dbReference type="ARBA" id="ARBA00012438"/>
    </source>
</evidence>
<dbReference type="EMBL" id="UINC01183365">
    <property type="protein sequence ID" value="SVD94093.1"/>
    <property type="molecule type" value="Genomic_DNA"/>
</dbReference>
<protein>
    <recommendedName>
        <fullName evidence="2">histidine kinase</fullName>
        <ecNumber evidence="2">2.7.13.3</ecNumber>
    </recommendedName>
</protein>
<comment type="catalytic activity">
    <reaction evidence="1">
        <text>ATP + protein L-histidine = ADP + protein N-phospho-L-histidine.</text>
        <dbReference type="EC" id="2.7.13.3"/>
    </reaction>
</comment>
<feature type="non-terminal residue" evidence="7">
    <location>
        <position position="258"/>
    </location>
</feature>
<dbReference type="SUPFAM" id="SSF47384">
    <property type="entry name" value="Homodimeric domain of signal transducing histidine kinase"/>
    <property type="match status" value="1"/>
</dbReference>
<dbReference type="InterPro" id="IPR005467">
    <property type="entry name" value="His_kinase_dom"/>
</dbReference>
<dbReference type="EC" id="2.7.13.3" evidence="2"/>
<feature type="non-terminal residue" evidence="7">
    <location>
        <position position="1"/>
    </location>
</feature>
<dbReference type="SMART" id="SM00387">
    <property type="entry name" value="HATPase_c"/>
    <property type="match status" value="1"/>
</dbReference>
<dbReference type="InterPro" id="IPR004358">
    <property type="entry name" value="Sig_transdc_His_kin-like_C"/>
</dbReference>
<dbReference type="Pfam" id="PF00512">
    <property type="entry name" value="HisKA"/>
    <property type="match status" value="1"/>
</dbReference>
<dbReference type="GO" id="GO:0000155">
    <property type="term" value="F:phosphorelay sensor kinase activity"/>
    <property type="evidence" value="ECO:0007669"/>
    <property type="project" value="InterPro"/>
</dbReference>
<evidence type="ECO:0000259" key="6">
    <source>
        <dbReference type="PROSITE" id="PS50109"/>
    </source>
</evidence>
<evidence type="ECO:0000256" key="4">
    <source>
        <dbReference type="ARBA" id="ARBA00022679"/>
    </source>
</evidence>